<gene>
    <name evidence="1" type="ORF">ACFOHJ_18365</name>
</gene>
<evidence type="ECO:0000313" key="1">
    <source>
        <dbReference type="EMBL" id="MFC3208191.1"/>
    </source>
</evidence>
<dbReference type="RefSeq" id="WP_378223143.1">
    <property type="nucleotide sequence ID" value="NZ_JBHRTK010000019.1"/>
</dbReference>
<evidence type="ECO:0000313" key="2">
    <source>
        <dbReference type="Proteomes" id="UP001595583"/>
    </source>
</evidence>
<sequence>MTKKARKDRPPRAFEDAILTFVSETGKAQSELTRAMLRLPVCDWIAAKKYLTRWIEIGSSGAKVFQQVIDAVDYEISRADGERK</sequence>
<reference evidence="2" key="1">
    <citation type="journal article" date="2019" name="Int. J. Syst. Evol. Microbiol.">
        <title>The Global Catalogue of Microorganisms (GCM) 10K type strain sequencing project: providing services to taxonomists for standard genome sequencing and annotation.</title>
        <authorList>
            <consortium name="The Broad Institute Genomics Platform"/>
            <consortium name="The Broad Institute Genome Sequencing Center for Infectious Disease"/>
            <person name="Wu L."/>
            <person name="Ma J."/>
        </authorList>
    </citation>
    <scope>NUCLEOTIDE SEQUENCE [LARGE SCALE GENOMIC DNA]</scope>
    <source>
        <strain evidence="2">KCTC 52165</strain>
    </source>
</reference>
<keyword evidence="2" id="KW-1185">Reference proteome</keyword>
<accession>A0ABV7KII3</accession>
<comment type="caution">
    <text evidence="1">The sequence shown here is derived from an EMBL/GenBank/DDBJ whole genome shotgun (WGS) entry which is preliminary data.</text>
</comment>
<proteinExistence type="predicted"/>
<protein>
    <submittedName>
        <fullName evidence="1">Uncharacterized protein</fullName>
    </submittedName>
</protein>
<dbReference type="EMBL" id="JBHRTK010000019">
    <property type="protein sequence ID" value="MFC3208191.1"/>
    <property type="molecule type" value="Genomic_DNA"/>
</dbReference>
<dbReference type="Proteomes" id="UP001595583">
    <property type="component" value="Unassembled WGS sequence"/>
</dbReference>
<organism evidence="1 2">
    <name type="scientific">Aquamicrobium soli</name>
    <dbReference type="NCBI Taxonomy" id="1811518"/>
    <lineage>
        <taxon>Bacteria</taxon>
        <taxon>Pseudomonadati</taxon>
        <taxon>Pseudomonadota</taxon>
        <taxon>Alphaproteobacteria</taxon>
        <taxon>Hyphomicrobiales</taxon>
        <taxon>Phyllobacteriaceae</taxon>
        <taxon>Aquamicrobium</taxon>
    </lineage>
</organism>
<name>A0ABV7KII3_9HYPH</name>